<dbReference type="EMBL" id="JRPD02000008">
    <property type="protein sequence ID" value="TLE00351.1"/>
    <property type="molecule type" value="Genomic_DNA"/>
</dbReference>
<dbReference type="RefSeq" id="WP_034556740.1">
    <property type="nucleotide sequence ID" value="NZ_FZML01000006.1"/>
</dbReference>
<sequence>MPTITNNASINLSLNYPDSYVLIIGGAGYIGSNTNALLNSLGVRTIVYDSLVYGHKEALDFTPLQSLSLESSSYGGGGLHYPIINQA</sequence>
<evidence type="ECO:0000259" key="1">
    <source>
        <dbReference type="Pfam" id="PF01370"/>
    </source>
</evidence>
<proteinExistence type="predicted"/>
<reference evidence="2 3" key="1">
    <citation type="journal article" date="2014" name="Genome Announc.">
        <title>Draft genome sequences of eight enterohepatic helicobacter species isolated from both laboratory and wild rodents.</title>
        <authorList>
            <person name="Sheh A."/>
            <person name="Shen Z."/>
            <person name="Fox J.G."/>
        </authorList>
    </citation>
    <scope>NUCLEOTIDE SEQUENCE [LARGE SCALE GENOMIC DNA]</scope>
    <source>
        <strain evidence="2 3">ST1</strain>
    </source>
</reference>
<gene>
    <name evidence="2" type="ORF">LS73_005040</name>
</gene>
<name>A0A4U8TJ34_9HELI</name>
<dbReference type="Pfam" id="PF01370">
    <property type="entry name" value="Epimerase"/>
    <property type="match status" value="1"/>
</dbReference>
<dbReference type="AlphaFoldDB" id="A0A4U8TJ34"/>
<accession>A0A4U8TJ34</accession>
<dbReference type="InterPro" id="IPR001509">
    <property type="entry name" value="Epimerase_deHydtase"/>
</dbReference>
<evidence type="ECO:0000313" key="3">
    <source>
        <dbReference type="Proteomes" id="UP000029922"/>
    </source>
</evidence>
<dbReference type="SUPFAM" id="SSF51735">
    <property type="entry name" value="NAD(P)-binding Rossmann-fold domains"/>
    <property type="match status" value="1"/>
</dbReference>
<feature type="domain" description="NAD-dependent epimerase/dehydratase" evidence="1">
    <location>
        <begin position="21"/>
        <end position="60"/>
    </location>
</feature>
<dbReference type="STRING" id="216.LS73_00740"/>
<protein>
    <recommendedName>
        <fullName evidence="1">NAD-dependent epimerase/dehydratase domain-containing protein</fullName>
    </recommendedName>
</protein>
<comment type="caution">
    <text evidence="2">The sequence shown here is derived from an EMBL/GenBank/DDBJ whole genome shotgun (WGS) entry which is preliminary data.</text>
</comment>
<evidence type="ECO:0000313" key="2">
    <source>
        <dbReference type="EMBL" id="TLE00351.1"/>
    </source>
</evidence>
<dbReference type="Gene3D" id="3.40.50.720">
    <property type="entry name" value="NAD(P)-binding Rossmann-like Domain"/>
    <property type="match status" value="1"/>
</dbReference>
<dbReference type="Proteomes" id="UP000029922">
    <property type="component" value="Unassembled WGS sequence"/>
</dbReference>
<dbReference type="OrthoDB" id="9771073at2"/>
<dbReference type="InterPro" id="IPR036291">
    <property type="entry name" value="NAD(P)-bd_dom_sf"/>
</dbReference>
<organism evidence="2 3">
    <name type="scientific">Helicobacter muridarum</name>
    <dbReference type="NCBI Taxonomy" id="216"/>
    <lineage>
        <taxon>Bacteria</taxon>
        <taxon>Pseudomonadati</taxon>
        <taxon>Campylobacterota</taxon>
        <taxon>Epsilonproteobacteria</taxon>
        <taxon>Campylobacterales</taxon>
        <taxon>Helicobacteraceae</taxon>
        <taxon>Helicobacter</taxon>
    </lineage>
</organism>